<dbReference type="InParanoid" id="F4R4M0"/>
<protein>
    <submittedName>
        <fullName evidence="2">Uncharacterized protein</fullName>
    </submittedName>
</protein>
<evidence type="ECO:0000313" key="2">
    <source>
        <dbReference type="EMBL" id="EGG12975.1"/>
    </source>
</evidence>
<accession>F4R4M0</accession>
<dbReference type="EMBL" id="GL883090">
    <property type="protein sequence ID" value="EGG12975.1"/>
    <property type="molecule type" value="Genomic_DNA"/>
</dbReference>
<evidence type="ECO:0000256" key="1">
    <source>
        <dbReference type="SAM" id="MobiDB-lite"/>
    </source>
</evidence>
<feature type="region of interest" description="Disordered" evidence="1">
    <location>
        <begin position="23"/>
        <end position="109"/>
    </location>
</feature>
<organism evidence="3">
    <name type="scientific">Melampsora larici-populina (strain 98AG31 / pathotype 3-4-7)</name>
    <name type="common">Poplar leaf rust fungus</name>
    <dbReference type="NCBI Taxonomy" id="747676"/>
    <lineage>
        <taxon>Eukaryota</taxon>
        <taxon>Fungi</taxon>
        <taxon>Dikarya</taxon>
        <taxon>Basidiomycota</taxon>
        <taxon>Pucciniomycotina</taxon>
        <taxon>Pucciniomycetes</taxon>
        <taxon>Pucciniales</taxon>
        <taxon>Melampsoraceae</taxon>
        <taxon>Melampsora</taxon>
    </lineage>
</organism>
<dbReference type="AlphaFoldDB" id="F4R4M0"/>
<dbReference type="Proteomes" id="UP000001072">
    <property type="component" value="Unassembled WGS sequence"/>
</dbReference>
<evidence type="ECO:0000313" key="3">
    <source>
        <dbReference type="Proteomes" id="UP000001072"/>
    </source>
</evidence>
<dbReference type="VEuPathDB" id="FungiDB:MELLADRAFT_101400"/>
<sequence>MSTNNIESTAARLNAVVATAGVTDCTNGDTAPGSGSGGNNPNHRALSSGGQIPAPMYNKQSLILSYLTREKDSTGPPRQPGTLECSNKQKDGTNNQKDKHKQQTTYQQD</sequence>
<proteinExistence type="predicted"/>
<gene>
    <name evidence="2" type="ORF">MELLADRAFT_101400</name>
</gene>
<dbReference type="RefSeq" id="XP_007403913.1">
    <property type="nucleotide sequence ID" value="XM_007403851.1"/>
</dbReference>
<reference evidence="3" key="1">
    <citation type="journal article" date="2011" name="Proc. Natl. Acad. Sci. U.S.A.">
        <title>Obligate biotrophy features unraveled by the genomic analysis of rust fungi.</title>
        <authorList>
            <person name="Duplessis S."/>
            <person name="Cuomo C.A."/>
            <person name="Lin Y.-C."/>
            <person name="Aerts A."/>
            <person name="Tisserant E."/>
            <person name="Veneault-Fourrey C."/>
            <person name="Joly D.L."/>
            <person name="Hacquard S."/>
            <person name="Amselem J."/>
            <person name="Cantarel B.L."/>
            <person name="Chiu R."/>
            <person name="Coutinho P.M."/>
            <person name="Feau N."/>
            <person name="Field M."/>
            <person name="Frey P."/>
            <person name="Gelhaye E."/>
            <person name="Goldberg J."/>
            <person name="Grabherr M.G."/>
            <person name="Kodira C.D."/>
            <person name="Kohler A."/>
            <person name="Kuees U."/>
            <person name="Lindquist E.A."/>
            <person name="Lucas S.M."/>
            <person name="Mago R."/>
            <person name="Mauceli E."/>
            <person name="Morin E."/>
            <person name="Murat C."/>
            <person name="Pangilinan J.L."/>
            <person name="Park R."/>
            <person name="Pearson M."/>
            <person name="Quesneville H."/>
            <person name="Rouhier N."/>
            <person name="Sakthikumar S."/>
            <person name="Salamov A.A."/>
            <person name="Schmutz J."/>
            <person name="Selles B."/>
            <person name="Shapiro H."/>
            <person name="Tanguay P."/>
            <person name="Tuskan G.A."/>
            <person name="Henrissat B."/>
            <person name="Van de Peer Y."/>
            <person name="Rouze P."/>
            <person name="Ellis J.G."/>
            <person name="Dodds P.N."/>
            <person name="Schein J.E."/>
            <person name="Zhong S."/>
            <person name="Hamelin R.C."/>
            <person name="Grigoriev I.V."/>
            <person name="Szabo L.J."/>
            <person name="Martin F."/>
        </authorList>
    </citation>
    <scope>NUCLEOTIDE SEQUENCE [LARGE SCALE GENOMIC DNA]</scope>
    <source>
        <strain evidence="3">98AG31 / pathotype 3-4-7</strain>
    </source>
</reference>
<dbReference type="OrthoDB" id="10571811at2759"/>
<name>F4R4M0_MELLP</name>
<keyword evidence="3" id="KW-1185">Reference proteome</keyword>
<dbReference type="GeneID" id="18921355"/>
<dbReference type="HOGENOM" id="CLU_2184528_0_0_1"/>
<dbReference type="KEGG" id="mlr:MELLADRAFT_101400"/>